<evidence type="ECO:0000256" key="8">
    <source>
        <dbReference type="ARBA" id="ARBA00023157"/>
    </source>
</evidence>
<dbReference type="PROSITE" id="PS51864">
    <property type="entry name" value="ASTACIN"/>
    <property type="match status" value="1"/>
</dbReference>
<evidence type="ECO:0000256" key="4">
    <source>
        <dbReference type="ARBA" id="ARBA00022801"/>
    </source>
</evidence>
<evidence type="ECO:0000256" key="6">
    <source>
        <dbReference type="ARBA" id="ARBA00023049"/>
    </source>
</evidence>
<evidence type="ECO:0000256" key="9">
    <source>
        <dbReference type="ARBA" id="ARBA00023180"/>
    </source>
</evidence>
<evidence type="ECO:0000256" key="10">
    <source>
        <dbReference type="PROSITE-ProRule" id="PRU01211"/>
    </source>
</evidence>
<dbReference type="PRINTS" id="PR00480">
    <property type="entry name" value="ASTACIN"/>
</dbReference>
<dbReference type="WBParaSite" id="SMUV_0000069301-mRNA-1">
    <property type="protein sequence ID" value="SMUV_0000069301-mRNA-1"/>
    <property type="gene ID" value="SMUV_0000069301"/>
</dbReference>
<keyword evidence="1 10" id="KW-0645">Protease</keyword>
<evidence type="ECO:0000256" key="11">
    <source>
        <dbReference type="RuleBase" id="RU361183"/>
    </source>
</evidence>
<keyword evidence="13" id="KW-1185">Reference proteome</keyword>
<dbReference type="GO" id="GO:0004222">
    <property type="term" value="F:metalloendopeptidase activity"/>
    <property type="evidence" value="ECO:0007669"/>
    <property type="project" value="UniProtKB-UniRule"/>
</dbReference>
<dbReference type="InterPro" id="IPR001506">
    <property type="entry name" value="Peptidase_M12A"/>
</dbReference>
<dbReference type="InterPro" id="IPR006026">
    <property type="entry name" value="Peptidase_Metallo"/>
</dbReference>
<feature type="binding site" evidence="10">
    <location>
        <position position="167"/>
    </location>
    <ligand>
        <name>Zn(2+)</name>
        <dbReference type="ChEBI" id="CHEBI:29105"/>
        <note>catalytic</note>
    </ligand>
</feature>
<keyword evidence="2 10" id="KW-0479">Metal-binding</keyword>
<proteinExistence type="predicted"/>
<keyword evidence="8" id="KW-1015">Disulfide bond</keyword>
<evidence type="ECO:0000313" key="13">
    <source>
        <dbReference type="Proteomes" id="UP000046393"/>
    </source>
</evidence>
<comment type="caution">
    <text evidence="10">Lacks conserved residue(s) required for the propagation of feature annotation.</text>
</comment>
<comment type="cofactor">
    <cofactor evidence="10 11">
        <name>Zn(2+)</name>
        <dbReference type="ChEBI" id="CHEBI:29105"/>
    </cofactor>
    <text evidence="10 11">Binds 1 zinc ion per subunit.</text>
</comment>
<dbReference type="InterPro" id="IPR024079">
    <property type="entry name" value="MetalloPept_cat_dom_sf"/>
</dbReference>
<dbReference type="InterPro" id="IPR034035">
    <property type="entry name" value="Astacin-like_dom"/>
</dbReference>
<dbReference type="AlphaFoldDB" id="A0A0N5A9B9"/>
<dbReference type="Proteomes" id="UP000046393">
    <property type="component" value="Unplaced"/>
</dbReference>
<reference evidence="14" key="1">
    <citation type="submission" date="2017-02" db="UniProtKB">
        <authorList>
            <consortium name="WormBaseParasite"/>
        </authorList>
    </citation>
    <scope>IDENTIFICATION</scope>
</reference>
<evidence type="ECO:0000256" key="5">
    <source>
        <dbReference type="ARBA" id="ARBA00022833"/>
    </source>
</evidence>
<dbReference type="PANTHER" id="PTHR10127">
    <property type="entry name" value="DISCOIDIN, CUB, EGF, LAMININ , AND ZINC METALLOPROTEASE DOMAIN CONTAINING"/>
    <property type="match status" value="1"/>
</dbReference>
<dbReference type="FunFam" id="3.40.390.10:FF:000015">
    <property type="entry name" value="Meprin A subunit"/>
    <property type="match status" value="1"/>
</dbReference>
<dbReference type="Gene3D" id="3.40.390.10">
    <property type="entry name" value="Collagenase (Catalytic Domain)"/>
    <property type="match status" value="1"/>
</dbReference>
<feature type="binding site" evidence="10">
    <location>
        <position position="173"/>
    </location>
    <ligand>
        <name>Zn(2+)</name>
        <dbReference type="ChEBI" id="CHEBI:29105"/>
        <note>catalytic</note>
    </ligand>
</feature>
<feature type="binding site" evidence="10">
    <location>
        <position position="163"/>
    </location>
    <ligand>
        <name>Zn(2+)</name>
        <dbReference type="ChEBI" id="CHEBI:29105"/>
        <note>catalytic</note>
    </ligand>
</feature>
<evidence type="ECO:0000256" key="3">
    <source>
        <dbReference type="ARBA" id="ARBA00022729"/>
    </source>
</evidence>
<organism evidence="13 14">
    <name type="scientific">Syphacia muris</name>
    <dbReference type="NCBI Taxonomy" id="451379"/>
    <lineage>
        <taxon>Eukaryota</taxon>
        <taxon>Metazoa</taxon>
        <taxon>Ecdysozoa</taxon>
        <taxon>Nematoda</taxon>
        <taxon>Chromadorea</taxon>
        <taxon>Rhabditida</taxon>
        <taxon>Spirurina</taxon>
        <taxon>Oxyuridomorpha</taxon>
        <taxon>Oxyuroidea</taxon>
        <taxon>Oxyuridae</taxon>
        <taxon>Syphacia</taxon>
    </lineage>
</organism>
<keyword evidence="4 10" id="KW-0378">Hydrolase</keyword>
<dbReference type="STRING" id="451379.A0A0N5A9B9"/>
<dbReference type="PANTHER" id="PTHR10127:SF818">
    <property type="entry name" value="ZINC METALLOPROTEINASE NAS-4"/>
    <property type="match status" value="1"/>
</dbReference>
<keyword evidence="9" id="KW-0325">Glycoprotein</keyword>
<name>A0A0N5A9B9_9BILA</name>
<keyword evidence="7" id="KW-0865">Zymogen</keyword>
<dbReference type="GO" id="GO:0006508">
    <property type="term" value="P:proteolysis"/>
    <property type="evidence" value="ECO:0007669"/>
    <property type="project" value="UniProtKB-KW"/>
</dbReference>
<keyword evidence="6 10" id="KW-0482">Metalloprotease</keyword>
<evidence type="ECO:0000259" key="12">
    <source>
        <dbReference type="PROSITE" id="PS51864"/>
    </source>
</evidence>
<keyword evidence="5 10" id="KW-0862">Zinc</keyword>
<evidence type="ECO:0000256" key="2">
    <source>
        <dbReference type="ARBA" id="ARBA00022723"/>
    </source>
</evidence>
<dbReference type="CDD" id="cd04280">
    <property type="entry name" value="ZnMc_astacin_like"/>
    <property type="match status" value="1"/>
</dbReference>
<dbReference type="SMART" id="SM00235">
    <property type="entry name" value="ZnMc"/>
    <property type="match status" value="1"/>
</dbReference>
<accession>A0A0N5A9B9</accession>
<feature type="active site" evidence="10">
    <location>
        <position position="164"/>
    </location>
</feature>
<keyword evidence="3" id="KW-0732">Signal</keyword>
<evidence type="ECO:0000256" key="1">
    <source>
        <dbReference type="ARBA" id="ARBA00022670"/>
    </source>
</evidence>
<dbReference type="SUPFAM" id="SSF55486">
    <property type="entry name" value="Metalloproteases ('zincins'), catalytic domain"/>
    <property type="match status" value="1"/>
</dbReference>
<evidence type="ECO:0000313" key="14">
    <source>
        <dbReference type="WBParaSite" id="SMUV_0000069301-mRNA-1"/>
    </source>
</evidence>
<dbReference type="Pfam" id="PF01400">
    <property type="entry name" value="Astacin"/>
    <property type="match status" value="1"/>
</dbReference>
<dbReference type="GO" id="GO:0008270">
    <property type="term" value="F:zinc ion binding"/>
    <property type="evidence" value="ECO:0007669"/>
    <property type="project" value="UniProtKB-UniRule"/>
</dbReference>
<protein>
    <recommendedName>
        <fullName evidence="11">Metalloendopeptidase</fullName>
        <ecNumber evidence="11">3.4.24.-</ecNumber>
    </recommendedName>
</protein>
<feature type="domain" description="Peptidase M12A" evidence="12">
    <location>
        <begin position="71"/>
        <end position="266"/>
    </location>
</feature>
<sequence>MQVVNKNVEEKETVLSSSDFSTPIDEIDLRKIGITVKEDPTMGNKSEGDIAIPNIKKFVEANNNSSRVTRNAIRQTYRRWPDGIVPYTMSTQYGPYARSIIAKAMQEYHDKTCIKFVPRNPSRHNDYVYIHPDAGCYSLVGRTGGRQPISLDSGCIQTGTIVHELMHAVGFFHEQSRADRDKYIEIVWQNVLKGANDQFEKYGLNVLDHLGEPYDYASIMHYGPYAFSDNGKKTIVPRNIGAERMGQRIAFSDIDLRKLNKLYACKQQNVVGNSIQDAVQRTNVQTAPAALTQQPTRRIITGRWINFNNFGGRIQNRRQS</sequence>
<dbReference type="EC" id="3.4.24.-" evidence="11"/>
<evidence type="ECO:0000256" key="7">
    <source>
        <dbReference type="ARBA" id="ARBA00023145"/>
    </source>
</evidence>